<sequence>HKASAETGIGQGGVIERIISIREGVRGNNGSCTCWAEVAGIIVGETTQVDEKTKAYIDDACQKTISTIIEKVKELINQQAESQRCWNEQMQRTMDNHFNQLEQMNWNNTTRQPEDSQPVGDNQATNSSPVTIS</sequence>
<feature type="compositionally biased region" description="Polar residues" evidence="1">
    <location>
        <begin position="119"/>
        <end position="133"/>
    </location>
</feature>
<evidence type="ECO:0000313" key="2">
    <source>
        <dbReference type="EMBL" id="CAG8791312.1"/>
    </source>
</evidence>
<comment type="caution">
    <text evidence="2">The sequence shown here is derived from an EMBL/GenBank/DDBJ whole genome shotgun (WGS) entry which is preliminary data.</text>
</comment>
<reference evidence="2 3" key="1">
    <citation type="submission" date="2021-06" db="EMBL/GenBank/DDBJ databases">
        <authorList>
            <person name="Kallberg Y."/>
            <person name="Tangrot J."/>
            <person name="Rosling A."/>
        </authorList>
    </citation>
    <scope>NUCLEOTIDE SEQUENCE [LARGE SCALE GENOMIC DNA]</scope>
    <source>
        <strain evidence="2 3">120-4 pot B 10/14</strain>
    </source>
</reference>
<gene>
    <name evidence="2" type="ORF">GMARGA_LOCUS21278</name>
</gene>
<dbReference type="Proteomes" id="UP000789901">
    <property type="component" value="Unassembled WGS sequence"/>
</dbReference>
<evidence type="ECO:0000313" key="3">
    <source>
        <dbReference type="Proteomes" id="UP000789901"/>
    </source>
</evidence>
<name>A0ABN7VPK8_GIGMA</name>
<proteinExistence type="predicted"/>
<feature type="compositionally biased region" description="Polar residues" evidence="1">
    <location>
        <begin position="101"/>
        <end position="111"/>
    </location>
</feature>
<protein>
    <submittedName>
        <fullName evidence="2">2098_t:CDS:1</fullName>
    </submittedName>
</protein>
<evidence type="ECO:0000256" key="1">
    <source>
        <dbReference type="SAM" id="MobiDB-lite"/>
    </source>
</evidence>
<feature type="non-terminal residue" evidence="2">
    <location>
        <position position="1"/>
    </location>
</feature>
<organism evidence="2 3">
    <name type="scientific">Gigaspora margarita</name>
    <dbReference type="NCBI Taxonomy" id="4874"/>
    <lineage>
        <taxon>Eukaryota</taxon>
        <taxon>Fungi</taxon>
        <taxon>Fungi incertae sedis</taxon>
        <taxon>Mucoromycota</taxon>
        <taxon>Glomeromycotina</taxon>
        <taxon>Glomeromycetes</taxon>
        <taxon>Diversisporales</taxon>
        <taxon>Gigasporaceae</taxon>
        <taxon>Gigaspora</taxon>
    </lineage>
</organism>
<dbReference type="EMBL" id="CAJVQB010019489">
    <property type="protein sequence ID" value="CAG8791312.1"/>
    <property type="molecule type" value="Genomic_DNA"/>
</dbReference>
<feature type="region of interest" description="Disordered" evidence="1">
    <location>
        <begin position="101"/>
        <end position="133"/>
    </location>
</feature>
<accession>A0ABN7VPK8</accession>
<keyword evidence="3" id="KW-1185">Reference proteome</keyword>